<dbReference type="OrthoDB" id="3650427at2"/>
<proteinExistence type="predicted"/>
<evidence type="ECO:0000313" key="1">
    <source>
        <dbReference type="EMBL" id="SFL09556.1"/>
    </source>
</evidence>
<dbReference type="EMBL" id="FOTF01000007">
    <property type="protein sequence ID" value="SFL09556.1"/>
    <property type="molecule type" value="Genomic_DNA"/>
</dbReference>
<reference evidence="1 2" key="1">
    <citation type="submission" date="2016-10" db="EMBL/GenBank/DDBJ databases">
        <authorList>
            <person name="de Groot N.N."/>
        </authorList>
    </citation>
    <scope>NUCLEOTIDE SEQUENCE [LARGE SCALE GENOMIC DNA]</scope>
    <source>
        <strain evidence="1 2">DSM 16199</strain>
    </source>
</reference>
<dbReference type="STRING" id="195913.SAMN04488004_107207"/>
<gene>
    <name evidence="1" type="ORF">SAMN04488004_107207</name>
</gene>
<dbReference type="RefSeq" id="WP_090188261.1">
    <property type="nucleotide sequence ID" value="NZ_FOTF01000007.1"/>
</dbReference>
<keyword evidence="2" id="KW-1185">Reference proteome</keyword>
<name>A0A1I4EYF0_9RHOB</name>
<evidence type="ECO:0000313" key="2">
    <source>
        <dbReference type="Proteomes" id="UP000199550"/>
    </source>
</evidence>
<dbReference type="AlphaFoldDB" id="A0A1I4EYF0"/>
<protein>
    <submittedName>
        <fullName evidence="1">Uncharacterized protein</fullName>
    </submittedName>
</protein>
<organism evidence="1 2">
    <name type="scientific">Loktanella salsilacus</name>
    <dbReference type="NCBI Taxonomy" id="195913"/>
    <lineage>
        <taxon>Bacteria</taxon>
        <taxon>Pseudomonadati</taxon>
        <taxon>Pseudomonadota</taxon>
        <taxon>Alphaproteobacteria</taxon>
        <taxon>Rhodobacterales</taxon>
        <taxon>Roseobacteraceae</taxon>
        <taxon>Loktanella</taxon>
    </lineage>
</organism>
<dbReference type="Proteomes" id="UP000199550">
    <property type="component" value="Unassembled WGS sequence"/>
</dbReference>
<sequence>MKIIAKVSRGPQKGEIVTPHRLKDGTYVVSPTRFEKDYIRVATLEDFASQIRRGLKGRMSPPAVKGPRLFSPSAINIES</sequence>
<accession>A0A1I4EYF0</accession>